<feature type="compositionally biased region" description="Basic and acidic residues" evidence="4">
    <location>
        <begin position="1080"/>
        <end position="1089"/>
    </location>
</feature>
<organism evidence="7 8">
    <name type="scientific">Gymnopus androsaceus JB14</name>
    <dbReference type="NCBI Taxonomy" id="1447944"/>
    <lineage>
        <taxon>Eukaryota</taxon>
        <taxon>Fungi</taxon>
        <taxon>Dikarya</taxon>
        <taxon>Basidiomycota</taxon>
        <taxon>Agaricomycotina</taxon>
        <taxon>Agaricomycetes</taxon>
        <taxon>Agaricomycetidae</taxon>
        <taxon>Agaricales</taxon>
        <taxon>Marasmiineae</taxon>
        <taxon>Omphalotaceae</taxon>
        <taxon>Gymnopus</taxon>
    </lineage>
</organism>
<feature type="compositionally biased region" description="Acidic residues" evidence="4">
    <location>
        <begin position="1014"/>
        <end position="1025"/>
    </location>
</feature>
<gene>
    <name evidence="7" type="ORF">BT96DRAFT_968750</name>
</gene>
<dbReference type="Pfam" id="PF08161">
    <property type="entry name" value="RRP12_HEAT"/>
    <property type="match status" value="1"/>
</dbReference>
<name>A0A6A4IR94_9AGAR</name>
<feature type="region of interest" description="Disordered" evidence="4">
    <location>
        <begin position="1062"/>
        <end position="1190"/>
    </location>
</feature>
<dbReference type="GO" id="GO:0005634">
    <property type="term" value="C:nucleus"/>
    <property type="evidence" value="ECO:0007669"/>
    <property type="project" value="UniProtKB-SubCell"/>
</dbReference>
<dbReference type="EMBL" id="ML769383">
    <property type="protein sequence ID" value="KAE9411228.1"/>
    <property type="molecule type" value="Genomic_DNA"/>
</dbReference>
<dbReference type="Proteomes" id="UP000799118">
    <property type="component" value="Unassembled WGS sequence"/>
</dbReference>
<proteinExistence type="inferred from homology"/>
<keyword evidence="3" id="KW-0539">Nucleus</keyword>
<evidence type="ECO:0000259" key="5">
    <source>
        <dbReference type="Pfam" id="PF08161"/>
    </source>
</evidence>
<feature type="domain" description="RRP12 N-terminal HEAT" evidence="6">
    <location>
        <begin position="11"/>
        <end position="267"/>
    </location>
</feature>
<dbReference type="Pfam" id="PF25772">
    <property type="entry name" value="HEAT_RRP12_N"/>
    <property type="match status" value="1"/>
</dbReference>
<dbReference type="PANTHER" id="PTHR48287">
    <property type="entry name" value="ARM REPEAT SUPERFAMILY PROTEIN"/>
    <property type="match status" value="1"/>
</dbReference>
<evidence type="ECO:0000256" key="2">
    <source>
        <dbReference type="ARBA" id="ARBA00007690"/>
    </source>
</evidence>
<evidence type="ECO:0000259" key="6">
    <source>
        <dbReference type="Pfam" id="PF25772"/>
    </source>
</evidence>
<dbReference type="InterPro" id="IPR012978">
    <property type="entry name" value="HEAT_RRP12"/>
</dbReference>
<dbReference type="InterPro" id="IPR016024">
    <property type="entry name" value="ARM-type_fold"/>
</dbReference>
<evidence type="ECO:0000313" key="8">
    <source>
        <dbReference type="Proteomes" id="UP000799118"/>
    </source>
</evidence>
<comment type="subcellular location">
    <subcellularLocation>
        <location evidence="1">Nucleus</location>
    </subcellularLocation>
</comment>
<feature type="domain" description="RRP12 HEAT" evidence="5">
    <location>
        <begin position="341"/>
        <end position="618"/>
    </location>
</feature>
<dbReference type="AlphaFoldDB" id="A0A6A4IR94"/>
<dbReference type="SUPFAM" id="SSF48371">
    <property type="entry name" value="ARM repeat"/>
    <property type="match status" value="1"/>
</dbReference>
<protein>
    <submittedName>
        <fullName evidence="7">ARM repeat-containing protein</fullName>
    </submittedName>
</protein>
<evidence type="ECO:0000313" key="7">
    <source>
        <dbReference type="EMBL" id="KAE9411228.1"/>
    </source>
</evidence>
<feature type="region of interest" description="Disordered" evidence="4">
    <location>
        <begin position="977"/>
        <end position="1045"/>
    </location>
</feature>
<evidence type="ECO:0000256" key="1">
    <source>
        <dbReference type="ARBA" id="ARBA00004123"/>
    </source>
</evidence>
<dbReference type="OrthoDB" id="2192888at2759"/>
<feature type="compositionally biased region" description="Basic and acidic residues" evidence="4">
    <location>
        <begin position="1173"/>
        <end position="1188"/>
    </location>
</feature>
<dbReference type="PANTHER" id="PTHR48287:SF1">
    <property type="entry name" value="ARM REPEAT SUPERFAMILY PROTEIN"/>
    <property type="match status" value="1"/>
</dbReference>
<reference evidence="7" key="1">
    <citation type="journal article" date="2019" name="Environ. Microbiol.">
        <title>Fungal ecological strategies reflected in gene transcription - a case study of two litter decomposers.</title>
        <authorList>
            <person name="Barbi F."/>
            <person name="Kohler A."/>
            <person name="Barry K."/>
            <person name="Baskaran P."/>
            <person name="Daum C."/>
            <person name="Fauchery L."/>
            <person name="Ihrmark K."/>
            <person name="Kuo A."/>
            <person name="LaButti K."/>
            <person name="Lipzen A."/>
            <person name="Morin E."/>
            <person name="Grigoriev I.V."/>
            <person name="Henrissat B."/>
            <person name="Lindahl B."/>
            <person name="Martin F."/>
        </authorList>
    </citation>
    <scope>NUCLEOTIDE SEQUENCE</scope>
    <source>
        <strain evidence="7">JB14</strain>
    </source>
</reference>
<dbReference type="InterPro" id="IPR011989">
    <property type="entry name" value="ARM-like"/>
</dbReference>
<sequence>MELALAKIRIHTSSSLPHQKTPASLLVALESTFKEQNTEPSPTAYFAALLTTLDGTIQKKELSLNDGDVLPAELYLLALVAPFVSVPVIRTNLSTILALTAPLFPSLLNNAPALRSQLSLYQFVLLSLDRSQLETHGIRQAFASILQLCLDPRPKVRKKAAEVVKDVLSKPPTPLIIHPYAERVAEWTRSALVDVNKNPLSRSKSDSEGDSAIHILAFLRLTISKLPPSSYSTLAGLLLNLPRLGNPYVTQSSYSILSDLFSHSEEDSPLVFEENVLPDVLKTVLAFPPSKTDTTIAPSWIQLLGNAMASYSAVHSEACAAQVDLVWKTLWPFLESSNALVRKAVVHSLDLLTRCLVAVDASTSKLVDVVAQVAKALTSVSHARAIPELLSLTSALLVNSYGSKGKRVSNDIVKQRLLALTTQIGNLRTEKGFEYKEAADGTLSTAMRVLGPEVLLDVLPLNLEPEDRQAGLEPRAFLLPLLAQPHPSPLSHFVSYFVPLTKAEMEGRPSEAKVWNVLVAQIWAGFPAYCHGTPDIKETMNASFSQLVSQLLYGQPELRSAVLRGLKLVVDSNVALSNSIQDTLNPSGISSEQATENIVFLRTQAESWLAVLFNVFGSVGRDARGPVGEVVTSWAGITSEQEIHKAYTKVVDLLKGSIDKAAPGSGKSGNDEENIGVTALDLLLLLLPYLSSADMSALFQLCLSSEILCAKDNAIQKRAYKILTKLTESGKMTIDAEIVVKQLDALSDGLTSAAKKDRFNLFTALIPLLPSSAMHLIPPMIPEAVLGTKETSDKARTAAFELVIAMGQKMSQGGIVKRDMLEEMDEGTATEATATIDEYLTMVAGGLAGSTPHMVSATITAISRLVFEFKDSLSNTMKSEIFATMLVFLASANREIVKSVLGYIKLSIHTYPVDLIQPHLKELVPALLTWSHDHKNHFKSKVRHIFERLLRRFSWEDVYSAAGEEEASKVLVNIKKRKERAKRKKANREDEEEVPETKATAGDAFEDILYGSESEVDASDNDDEGAAGNRSQPRAKGKNHAQGMRLRMDDDEPMDLLEGVASRVTNSTSNRRRKPGQDAAHFKTDEDTGKMVIGESSDEDDAPDQGVNDVSGTAYRESITSVDGFTRGPNGRVKFNKDTKKRRRDNDDIDMMDVDEDKTQNKQKRRTSAKLGQEFKAKKAGGDVKKGSTDPYAYLTLSQASKKGAGRKARIGVAGKR</sequence>
<feature type="compositionally biased region" description="Acidic residues" evidence="4">
    <location>
        <begin position="1147"/>
        <end position="1156"/>
    </location>
</feature>
<evidence type="ECO:0000256" key="3">
    <source>
        <dbReference type="ARBA" id="ARBA00023242"/>
    </source>
</evidence>
<dbReference type="InterPro" id="IPR052087">
    <property type="entry name" value="RRP12"/>
</dbReference>
<dbReference type="Gene3D" id="1.25.10.10">
    <property type="entry name" value="Leucine-rich Repeat Variant"/>
    <property type="match status" value="1"/>
</dbReference>
<comment type="similarity">
    <text evidence="2">Belongs to the RRP12 family.</text>
</comment>
<evidence type="ECO:0000256" key="4">
    <source>
        <dbReference type="SAM" id="MobiDB-lite"/>
    </source>
</evidence>
<dbReference type="InterPro" id="IPR057860">
    <property type="entry name" value="HEAT_RRP12_N"/>
</dbReference>
<accession>A0A6A4IR94</accession>
<feature type="compositionally biased region" description="Basic residues" evidence="4">
    <location>
        <begin position="977"/>
        <end position="986"/>
    </location>
</feature>
<keyword evidence="8" id="KW-1185">Reference proteome</keyword>